<dbReference type="EMBL" id="PQVH01000011">
    <property type="protein sequence ID" value="TFW70757.1"/>
    <property type="molecule type" value="Genomic_DNA"/>
</dbReference>
<gene>
    <name evidence="1" type="ORF">C3Y98_08765</name>
</gene>
<evidence type="ECO:0000313" key="2">
    <source>
        <dbReference type="Proteomes" id="UP000297706"/>
    </source>
</evidence>
<evidence type="ECO:0000313" key="1">
    <source>
        <dbReference type="EMBL" id="TFW70757.1"/>
    </source>
</evidence>
<keyword evidence="2" id="KW-1185">Reference proteome</keyword>
<comment type="caution">
    <text evidence="1">The sequence shown here is derived from an EMBL/GenBank/DDBJ whole genome shotgun (WGS) entry which is preliminary data.</text>
</comment>
<sequence length="140" mass="15874">MFQTIDSAKLPLQWKGTGESLWSYAELMVNALWFYADCKFMDGLDTISSTFLLSRSSQISDLLNQPKITIRSIYLVSPPYINRTASWSMNPLVKLSVGRLKNEESESNIEIYELADGSKYYSSYGVQSDEGITNIKVLYS</sequence>
<dbReference type="RefSeq" id="WP_135278220.1">
    <property type="nucleotide sequence ID" value="NZ_PQVH01000011.1"/>
</dbReference>
<name>A0A4Y9VRD7_9PROT</name>
<dbReference type="AlphaFoldDB" id="A0A4Y9VRD7"/>
<organism evidence="1 2">
    <name type="scientific">Methylotenera oryzisoli</name>
    <dbReference type="NCBI Taxonomy" id="2080758"/>
    <lineage>
        <taxon>Bacteria</taxon>
        <taxon>Pseudomonadati</taxon>
        <taxon>Pseudomonadota</taxon>
        <taxon>Betaproteobacteria</taxon>
        <taxon>Nitrosomonadales</taxon>
        <taxon>Methylophilaceae</taxon>
        <taxon>Methylotenera</taxon>
    </lineage>
</organism>
<dbReference type="Proteomes" id="UP000297706">
    <property type="component" value="Unassembled WGS sequence"/>
</dbReference>
<accession>A0A4Y9VRD7</accession>
<dbReference type="OrthoDB" id="8536993at2"/>
<proteinExistence type="predicted"/>
<protein>
    <submittedName>
        <fullName evidence="1">Uncharacterized protein</fullName>
    </submittedName>
</protein>
<reference evidence="1 2" key="1">
    <citation type="submission" date="2018-02" db="EMBL/GenBank/DDBJ databases">
        <title>A novel lanthanide dependent methylotroph, Methylotenera sp. La3113.</title>
        <authorList>
            <person name="Lv H."/>
            <person name="Tani A."/>
        </authorList>
    </citation>
    <scope>NUCLEOTIDE SEQUENCE [LARGE SCALE GENOMIC DNA]</scope>
    <source>
        <strain evidence="1 2">La3113</strain>
    </source>
</reference>